<evidence type="ECO:0008006" key="3">
    <source>
        <dbReference type="Google" id="ProtNLM"/>
    </source>
</evidence>
<evidence type="ECO:0000313" key="1">
    <source>
        <dbReference type="EMBL" id="KAJ5483342.1"/>
    </source>
</evidence>
<dbReference type="OrthoDB" id="187894at2759"/>
<name>A0A9W9X3M8_9EURO</name>
<evidence type="ECO:0000313" key="2">
    <source>
        <dbReference type="Proteomes" id="UP001147760"/>
    </source>
</evidence>
<comment type="caution">
    <text evidence="1">The sequence shown here is derived from an EMBL/GenBank/DDBJ whole genome shotgun (WGS) entry which is preliminary data.</text>
</comment>
<dbReference type="SUPFAM" id="SSF51197">
    <property type="entry name" value="Clavaminate synthase-like"/>
    <property type="match status" value="1"/>
</dbReference>
<dbReference type="InterPro" id="IPR008775">
    <property type="entry name" value="Phytyl_CoA_dOase-like"/>
</dbReference>
<dbReference type="EMBL" id="JAPWDO010000002">
    <property type="protein sequence ID" value="KAJ5483342.1"/>
    <property type="molecule type" value="Genomic_DNA"/>
</dbReference>
<gene>
    <name evidence="1" type="ORF">N7530_002588</name>
</gene>
<dbReference type="InterPro" id="IPR047128">
    <property type="entry name" value="PhyH"/>
</dbReference>
<organism evidence="1 2">
    <name type="scientific">Penicillium desertorum</name>
    <dbReference type="NCBI Taxonomy" id="1303715"/>
    <lineage>
        <taxon>Eukaryota</taxon>
        <taxon>Fungi</taxon>
        <taxon>Dikarya</taxon>
        <taxon>Ascomycota</taxon>
        <taxon>Pezizomycotina</taxon>
        <taxon>Eurotiomycetes</taxon>
        <taxon>Eurotiomycetidae</taxon>
        <taxon>Eurotiales</taxon>
        <taxon>Aspergillaceae</taxon>
        <taxon>Penicillium</taxon>
    </lineage>
</organism>
<reference evidence="1" key="1">
    <citation type="submission" date="2022-12" db="EMBL/GenBank/DDBJ databases">
        <authorList>
            <person name="Petersen C."/>
        </authorList>
    </citation>
    <scope>NUCLEOTIDE SEQUENCE</scope>
    <source>
        <strain evidence="1">IBT 17660</strain>
    </source>
</reference>
<keyword evidence="2" id="KW-1185">Reference proteome</keyword>
<dbReference type="PANTHER" id="PTHR21308:SF8">
    <property type="entry name" value="PHYTANOYL-COA DIOXYGENASE FAMILY PROTEIN (AFU_ORTHOLOGUE AFUA_2G09620)"/>
    <property type="match status" value="1"/>
</dbReference>
<sequence length="406" mass="44775">MSGHRVSSRLYSPSTPQLSEFKDICSQTTDPATYPLASEVKSNIPIYDLAALESTGLTSDLLNRLQDEWHHILHTGPGVYVLRSMYAPAKYETTLNTTNTAFNEIIAREAAQSDNKKGDHFAVGGTNDRIWNSFSKHALQDPSSFIDYYSNPWLAAVCESWLGPAYRVTAQVNAVHPGGAAQEAHRDYHLGFQEEVACKRYPATTQLTSQFLTLQGAVAHTDMPVVSGPTRFLPFSQTYKPGYLAWRKAEFRNFFQERYVALPLSFGDGLFFNPALFHAAGANLMDPEDGGISSAFGKPMETVDSVPLVDATWDLLVQRFRAAGSVLAGQELDPETHSMEQRGIRAFVQAVAEGYPFPTNLDRRPPGVGGMAPESEQDIVVRGLQGGWDRKQVVAALEKMHVDSRA</sequence>
<reference evidence="1" key="2">
    <citation type="journal article" date="2023" name="IMA Fungus">
        <title>Comparative genomic study of the Penicillium genus elucidates a diverse pangenome and 15 lateral gene transfer events.</title>
        <authorList>
            <person name="Petersen C."/>
            <person name="Sorensen T."/>
            <person name="Nielsen M.R."/>
            <person name="Sondergaard T.E."/>
            <person name="Sorensen J.L."/>
            <person name="Fitzpatrick D.A."/>
            <person name="Frisvad J.C."/>
            <person name="Nielsen K.L."/>
        </authorList>
    </citation>
    <scope>NUCLEOTIDE SEQUENCE</scope>
    <source>
        <strain evidence="1">IBT 17660</strain>
    </source>
</reference>
<protein>
    <recommendedName>
        <fullName evidence="3">Phytanoyl-CoA dioxygenase</fullName>
    </recommendedName>
</protein>
<dbReference type="GO" id="GO:0001561">
    <property type="term" value="P:fatty acid alpha-oxidation"/>
    <property type="evidence" value="ECO:0007669"/>
    <property type="project" value="InterPro"/>
</dbReference>
<accession>A0A9W9X3M8</accession>
<dbReference type="GO" id="GO:0048244">
    <property type="term" value="F:phytanoyl-CoA dioxygenase activity"/>
    <property type="evidence" value="ECO:0007669"/>
    <property type="project" value="InterPro"/>
</dbReference>
<dbReference type="Gene3D" id="2.60.120.620">
    <property type="entry name" value="q2cbj1_9rhob like domain"/>
    <property type="match status" value="1"/>
</dbReference>
<dbReference type="PANTHER" id="PTHR21308">
    <property type="entry name" value="PHYTANOYL-COA ALPHA-HYDROXYLASE"/>
    <property type="match status" value="1"/>
</dbReference>
<dbReference type="AlphaFoldDB" id="A0A9W9X3M8"/>
<proteinExistence type="predicted"/>
<dbReference type="Pfam" id="PF05721">
    <property type="entry name" value="PhyH"/>
    <property type="match status" value="1"/>
</dbReference>
<dbReference type="Proteomes" id="UP001147760">
    <property type="component" value="Unassembled WGS sequence"/>
</dbReference>